<dbReference type="KEGG" id="ton:TON_0967"/>
<evidence type="ECO:0000313" key="2">
    <source>
        <dbReference type="EMBL" id="ACJ16455.1"/>
    </source>
</evidence>
<evidence type="ECO:0000256" key="1">
    <source>
        <dbReference type="SAM" id="Phobius"/>
    </source>
</evidence>
<gene>
    <name evidence="2" type="ordered locus">TON_0967</name>
</gene>
<sequence>METYNAPSWITTALMALFAVYTIMGDNFDDNGITGAVAGISAAQLIRPTIEKLKKHIFKTYVSLVFLNTLLAALIVNHFNLQPEGTLQFMGAFIVVYIPLSVFDYSLIKAAGRISENRQNGGAE</sequence>
<proteinExistence type="predicted"/>
<feature type="transmembrane region" description="Helical" evidence="1">
    <location>
        <begin position="6"/>
        <end position="24"/>
    </location>
</feature>
<organism evidence="2 3">
    <name type="scientific">Thermococcus onnurineus (strain NA1)</name>
    <dbReference type="NCBI Taxonomy" id="523850"/>
    <lineage>
        <taxon>Archaea</taxon>
        <taxon>Methanobacteriati</taxon>
        <taxon>Methanobacteriota</taxon>
        <taxon>Thermococci</taxon>
        <taxon>Thermococcales</taxon>
        <taxon>Thermococcaceae</taxon>
        <taxon>Thermococcus</taxon>
    </lineage>
</organism>
<keyword evidence="3" id="KW-1185">Reference proteome</keyword>
<dbReference type="STRING" id="523850.TON_0967"/>
<dbReference type="GeneID" id="7017271"/>
<name>B6YWJ2_THEON</name>
<accession>B6YWJ2</accession>
<feature type="transmembrane region" description="Helical" evidence="1">
    <location>
        <begin position="61"/>
        <end position="81"/>
    </location>
</feature>
<feature type="transmembrane region" description="Helical" evidence="1">
    <location>
        <begin position="87"/>
        <end position="108"/>
    </location>
</feature>
<keyword evidence="1" id="KW-1133">Transmembrane helix</keyword>
<evidence type="ECO:0000313" key="3">
    <source>
        <dbReference type="Proteomes" id="UP000002727"/>
    </source>
</evidence>
<dbReference type="Proteomes" id="UP000002727">
    <property type="component" value="Chromosome"/>
</dbReference>
<reference evidence="2 3" key="1">
    <citation type="journal article" date="2008" name="J. Bacteriol.">
        <title>The complete genome sequence of Thermococcus onnurineus NA1 reveals a mixed heterotrophic and carboxydotrophic metabolism.</title>
        <authorList>
            <person name="Lee H.S."/>
            <person name="Kang S.G."/>
            <person name="Bae S.S."/>
            <person name="Lim J.K."/>
            <person name="Cho Y."/>
            <person name="Kim Y.J."/>
            <person name="Jeon J.H."/>
            <person name="Cha S.S."/>
            <person name="Kwon K.K."/>
            <person name="Kim H.T."/>
            <person name="Park C.J."/>
            <person name="Lee H.W."/>
            <person name="Kim S.I."/>
            <person name="Chun J."/>
            <person name="Colwell R.R."/>
            <person name="Kim S.J."/>
            <person name="Lee J.H."/>
        </authorList>
    </citation>
    <scope>NUCLEOTIDE SEQUENCE [LARGE SCALE GENOMIC DNA]</scope>
    <source>
        <strain evidence="2 3">NA1</strain>
    </source>
</reference>
<dbReference type="RefSeq" id="WP_012571927.1">
    <property type="nucleotide sequence ID" value="NC_011529.1"/>
</dbReference>
<keyword evidence="1" id="KW-0812">Transmembrane</keyword>
<dbReference type="OrthoDB" id="375249at2157"/>
<keyword evidence="1" id="KW-0472">Membrane</keyword>
<dbReference type="HOGENOM" id="CLU_1998847_0_0_2"/>
<dbReference type="PATRIC" id="fig|523850.10.peg.975"/>
<dbReference type="AlphaFoldDB" id="B6YWJ2"/>
<protein>
    <submittedName>
        <fullName evidence="2">Uncharacterized protein</fullName>
    </submittedName>
</protein>
<dbReference type="EMBL" id="CP000855">
    <property type="protein sequence ID" value="ACJ16455.1"/>
    <property type="molecule type" value="Genomic_DNA"/>
</dbReference>